<reference evidence="3 4" key="1">
    <citation type="submission" date="2018-04" db="EMBL/GenBank/DDBJ databases">
        <title>Novel Campyloabacter and Helicobacter Species and Strains.</title>
        <authorList>
            <person name="Mannion A.J."/>
            <person name="Shen Z."/>
            <person name="Fox J.G."/>
        </authorList>
    </citation>
    <scope>NUCLEOTIDE SEQUENCE [LARGE SCALE GENOMIC DNA]</scope>
    <source>
        <strain evidence="3 4">MIT 04-9366</strain>
    </source>
</reference>
<protein>
    <recommendedName>
        <fullName evidence="2">Peptide deformylase</fullName>
        <shortName evidence="2">PDF</shortName>
        <ecNumber evidence="2">3.5.1.88</ecNumber>
    </recommendedName>
    <alternativeName>
        <fullName evidence="2">Polypeptide deformylase</fullName>
    </alternativeName>
</protein>
<feature type="binding site" evidence="2">
    <location>
        <position position="141"/>
    </location>
    <ligand>
        <name>Fe cation</name>
        <dbReference type="ChEBI" id="CHEBI:24875"/>
    </ligand>
</feature>
<dbReference type="AlphaFoldDB" id="A0A3D8J0T9"/>
<feature type="binding site" evidence="2">
    <location>
        <position position="95"/>
    </location>
    <ligand>
        <name>Fe cation</name>
        <dbReference type="ChEBI" id="CHEBI:24875"/>
    </ligand>
</feature>
<comment type="similarity">
    <text evidence="1 2">Belongs to the polypeptide deformylase family.</text>
</comment>
<organism evidence="3 4">
    <name type="scientific">Helicobacter brantae</name>
    <dbReference type="NCBI Taxonomy" id="375927"/>
    <lineage>
        <taxon>Bacteria</taxon>
        <taxon>Pseudomonadati</taxon>
        <taxon>Campylobacterota</taxon>
        <taxon>Epsilonproteobacteria</taxon>
        <taxon>Campylobacterales</taxon>
        <taxon>Helicobacteraceae</taxon>
        <taxon>Helicobacter</taxon>
    </lineage>
</organism>
<name>A0A3D8J0T9_9HELI</name>
<dbReference type="Proteomes" id="UP000257045">
    <property type="component" value="Unassembled WGS sequence"/>
</dbReference>
<comment type="function">
    <text evidence="2">Removes the formyl group from the N-terminal Met of newly synthesized proteins. Requires at least a dipeptide for an efficient rate of reaction. N-terminal L-methionine is a prerequisite for activity but the enzyme has broad specificity at other positions.</text>
</comment>
<dbReference type="Pfam" id="PF01327">
    <property type="entry name" value="Pep_deformylase"/>
    <property type="match status" value="1"/>
</dbReference>
<dbReference type="InterPro" id="IPR036821">
    <property type="entry name" value="Peptide_deformylase_sf"/>
</dbReference>
<dbReference type="InterPro" id="IPR023635">
    <property type="entry name" value="Peptide_deformylase"/>
</dbReference>
<gene>
    <name evidence="2" type="primary">def</name>
    <name evidence="3" type="ORF">CQA58_05545</name>
</gene>
<keyword evidence="4" id="KW-1185">Reference proteome</keyword>
<dbReference type="GO" id="GO:0042586">
    <property type="term" value="F:peptide deformylase activity"/>
    <property type="evidence" value="ECO:0007669"/>
    <property type="project" value="UniProtKB-UniRule"/>
</dbReference>
<proteinExistence type="inferred from homology"/>
<dbReference type="CDD" id="cd00487">
    <property type="entry name" value="Pep_deformylase"/>
    <property type="match status" value="1"/>
</dbReference>
<dbReference type="Gene3D" id="3.90.45.10">
    <property type="entry name" value="Peptide deformylase"/>
    <property type="match status" value="1"/>
</dbReference>
<dbReference type="OrthoDB" id="9804313at2"/>
<comment type="caution">
    <text evidence="3">The sequence shown here is derived from an EMBL/GenBank/DDBJ whole genome shotgun (WGS) entry which is preliminary data.</text>
</comment>
<feature type="binding site" evidence="2">
    <location>
        <position position="137"/>
    </location>
    <ligand>
        <name>Fe cation</name>
        <dbReference type="ChEBI" id="CHEBI:24875"/>
    </ligand>
</feature>
<sequence length="173" mass="20278">MILPILSYPNPQLKQRSSEVVSFDEKLHNLLEDMYETMLSREGVGLAGIQVGEAKRILIINIPREDKKQYKEDLLEIINPKILKKEGEIFFTEGCLSVPNFYEDVMRFDEVEISYQDRFGNPQTLHAQGYLAVAIQHEMDHLDGVLFVDRLSMMKRKKFEKEFKREQRAKGKR</sequence>
<evidence type="ECO:0000256" key="1">
    <source>
        <dbReference type="ARBA" id="ARBA00010759"/>
    </source>
</evidence>
<keyword evidence="2" id="KW-0408">Iron</keyword>
<accession>A0A3D8J0T9</accession>
<evidence type="ECO:0000256" key="2">
    <source>
        <dbReference type="HAMAP-Rule" id="MF_00163"/>
    </source>
</evidence>
<dbReference type="PANTHER" id="PTHR10458:SF22">
    <property type="entry name" value="PEPTIDE DEFORMYLASE"/>
    <property type="match status" value="1"/>
</dbReference>
<dbReference type="EMBL" id="NXLV01000009">
    <property type="protein sequence ID" value="RDU70464.1"/>
    <property type="molecule type" value="Genomic_DNA"/>
</dbReference>
<evidence type="ECO:0000313" key="3">
    <source>
        <dbReference type="EMBL" id="RDU70464.1"/>
    </source>
</evidence>
<feature type="active site" evidence="2">
    <location>
        <position position="138"/>
    </location>
</feature>
<dbReference type="PRINTS" id="PR01576">
    <property type="entry name" value="PDEFORMYLASE"/>
</dbReference>
<keyword evidence="2" id="KW-0648">Protein biosynthesis</keyword>
<dbReference type="SUPFAM" id="SSF56420">
    <property type="entry name" value="Peptide deformylase"/>
    <property type="match status" value="1"/>
</dbReference>
<dbReference type="RefSeq" id="WP_115569733.1">
    <property type="nucleotide sequence ID" value="NZ_NXLV01000009.1"/>
</dbReference>
<dbReference type="PIRSF" id="PIRSF004749">
    <property type="entry name" value="Pep_def"/>
    <property type="match status" value="1"/>
</dbReference>
<dbReference type="EC" id="3.5.1.88" evidence="2"/>
<comment type="catalytic activity">
    <reaction evidence="2">
        <text>N-terminal N-formyl-L-methionyl-[peptide] + H2O = N-terminal L-methionyl-[peptide] + formate</text>
        <dbReference type="Rhea" id="RHEA:24420"/>
        <dbReference type="Rhea" id="RHEA-COMP:10639"/>
        <dbReference type="Rhea" id="RHEA-COMP:10640"/>
        <dbReference type="ChEBI" id="CHEBI:15377"/>
        <dbReference type="ChEBI" id="CHEBI:15740"/>
        <dbReference type="ChEBI" id="CHEBI:49298"/>
        <dbReference type="ChEBI" id="CHEBI:64731"/>
        <dbReference type="EC" id="3.5.1.88"/>
    </reaction>
</comment>
<dbReference type="GO" id="GO:0046872">
    <property type="term" value="F:metal ion binding"/>
    <property type="evidence" value="ECO:0007669"/>
    <property type="project" value="UniProtKB-KW"/>
</dbReference>
<comment type="cofactor">
    <cofactor evidence="2">
        <name>Fe(2+)</name>
        <dbReference type="ChEBI" id="CHEBI:29033"/>
    </cofactor>
    <text evidence="2">Binds 1 Fe(2+) ion.</text>
</comment>
<dbReference type="NCBIfam" id="NF001159">
    <property type="entry name" value="PRK00150.1-3"/>
    <property type="match status" value="1"/>
</dbReference>
<dbReference type="HAMAP" id="MF_00163">
    <property type="entry name" value="Pep_deformylase"/>
    <property type="match status" value="1"/>
</dbReference>
<keyword evidence="2" id="KW-0378">Hydrolase</keyword>
<dbReference type="PANTHER" id="PTHR10458">
    <property type="entry name" value="PEPTIDE DEFORMYLASE"/>
    <property type="match status" value="1"/>
</dbReference>
<dbReference type="NCBIfam" id="TIGR00079">
    <property type="entry name" value="pept_deformyl"/>
    <property type="match status" value="1"/>
</dbReference>
<evidence type="ECO:0000313" key="4">
    <source>
        <dbReference type="Proteomes" id="UP000257045"/>
    </source>
</evidence>
<keyword evidence="2" id="KW-0479">Metal-binding</keyword>
<dbReference type="GO" id="GO:0006412">
    <property type="term" value="P:translation"/>
    <property type="evidence" value="ECO:0007669"/>
    <property type="project" value="UniProtKB-UniRule"/>
</dbReference>